<organism evidence="2 3">
    <name type="scientific">Salvia divinorum</name>
    <name type="common">Maria pastora</name>
    <name type="synonym">Diviner's sage</name>
    <dbReference type="NCBI Taxonomy" id="28513"/>
    <lineage>
        <taxon>Eukaryota</taxon>
        <taxon>Viridiplantae</taxon>
        <taxon>Streptophyta</taxon>
        <taxon>Embryophyta</taxon>
        <taxon>Tracheophyta</taxon>
        <taxon>Spermatophyta</taxon>
        <taxon>Magnoliopsida</taxon>
        <taxon>eudicotyledons</taxon>
        <taxon>Gunneridae</taxon>
        <taxon>Pentapetalae</taxon>
        <taxon>asterids</taxon>
        <taxon>lamiids</taxon>
        <taxon>Lamiales</taxon>
        <taxon>Lamiaceae</taxon>
        <taxon>Nepetoideae</taxon>
        <taxon>Mentheae</taxon>
        <taxon>Salviinae</taxon>
        <taxon>Salvia</taxon>
        <taxon>Salvia subgen. Calosphace</taxon>
    </lineage>
</organism>
<gene>
    <name evidence="2" type="primary">SPL1</name>
    <name evidence="2" type="ORF">AAHA92_21734</name>
</gene>
<proteinExistence type="predicted"/>
<protein>
    <submittedName>
        <fullName evidence="2">Cysteine desulfurase mitochondrial</fullName>
    </submittedName>
</protein>
<keyword evidence="3" id="KW-1185">Reference proteome</keyword>
<evidence type="ECO:0000313" key="2">
    <source>
        <dbReference type="EMBL" id="KAL1544949.1"/>
    </source>
</evidence>
<sequence>MDDMERSTAQQGLGAVSIGCPSWVQQESRQSSPPQTSGNSESASAQSPSSLSGEAQSHTDRIVFKLFGKEPSDFPIVLRSQIFDLLSQSL</sequence>
<name>A0ABD1GLV3_SALDI</name>
<dbReference type="Proteomes" id="UP001567538">
    <property type="component" value="Unassembled WGS sequence"/>
</dbReference>
<evidence type="ECO:0000256" key="1">
    <source>
        <dbReference type="SAM" id="MobiDB-lite"/>
    </source>
</evidence>
<evidence type="ECO:0000313" key="3">
    <source>
        <dbReference type="Proteomes" id="UP001567538"/>
    </source>
</evidence>
<dbReference type="EMBL" id="JBEAFC010000008">
    <property type="protein sequence ID" value="KAL1544949.1"/>
    <property type="molecule type" value="Genomic_DNA"/>
</dbReference>
<dbReference type="PROSITE" id="PS51257">
    <property type="entry name" value="PROKAR_LIPOPROTEIN"/>
    <property type="match status" value="1"/>
</dbReference>
<feature type="compositionally biased region" description="Low complexity" evidence="1">
    <location>
        <begin position="37"/>
        <end position="55"/>
    </location>
</feature>
<reference evidence="2 3" key="1">
    <citation type="submission" date="2024-06" db="EMBL/GenBank/DDBJ databases">
        <title>A chromosome level genome sequence of Diviner's sage (Salvia divinorum).</title>
        <authorList>
            <person name="Ford S.A."/>
            <person name="Ro D.-K."/>
            <person name="Ness R.W."/>
            <person name="Phillips M.A."/>
        </authorList>
    </citation>
    <scope>NUCLEOTIDE SEQUENCE [LARGE SCALE GENOMIC DNA]</scope>
    <source>
        <strain evidence="2">SAF-2024a</strain>
        <tissue evidence="2">Leaf</tissue>
    </source>
</reference>
<feature type="compositionally biased region" description="Polar residues" evidence="1">
    <location>
        <begin position="23"/>
        <end position="36"/>
    </location>
</feature>
<feature type="region of interest" description="Disordered" evidence="1">
    <location>
        <begin position="20"/>
        <end position="56"/>
    </location>
</feature>
<dbReference type="AlphaFoldDB" id="A0ABD1GLV3"/>
<comment type="caution">
    <text evidence="2">The sequence shown here is derived from an EMBL/GenBank/DDBJ whole genome shotgun (WGS) entry which is preliminary data.</text>
</comment>
<accession>A0ABD1GLV3</accession>